<dbReference type="AlphaFoldDB" id="A0A369BD57"/>
<evidence type="ECO:0000313" key="3">
    <source>
        <dbReference type="EMBL" id="RCX19489.1"/>
    </source>
</evidence>
<gene>
    <name evidence="3" type="ORF">DFR58_103236</name>
</gene>
<reference evidence="3 4" key="1">
    <citation type="submission" date="2018-07" db="EMBL/GenBank/DDBJ databases">
        <title>Genomic Encyclopedia of Type Strains, Phase IV (KMG-IV): sequencing the most valuable type-strain genomes for metagenomic binning, comparative biology and taxonomic classification.</title>
        <authorList>
            <person name="Goeker M."/>
        </authorList>
    </citation>
    <scope>NUCLEOTIDE SEQUENCE [LARGE SCALE GENOMIC DNA]</scope>
    <source>
        <strain evidence="3 4">DSM 27016</strain>
    </source>
</reference>
<feature type="signal peptide" evidence="2">
    <location>
        <begin position="1"/>
        <end position="25"/>
    </location>
</feature>
<keyword evidence="2" id="KW-0732">Signal</keyword>
<name>A0A369BD57_9FIRM</name>
<dbReference type="Proteomes" id="UP000253034">
    <property type="component" value="Unassembled WGS sequence"/>
</dbReference>
<protein>
    <submittedName>
        <fullName evidence="3">Uncharacterized protein DUF2680</fullName>
    </submittedName>
</protein>
<proteinExistence type="predicted"/>
<dbReference type="Pfam" id="PF10925">
    <property type="entry name" value="DUF2680"/>
    <property type="match status" value="1"/>
</dbReference>
<evidence type="ECO:0000256" key="1">
    <source>
        <dbReference type="SAM" id="MobiDB-lite"/>
    </source>
</evidence>
<organism evidence="3 4">
    <name type="scientific">Anaerobacterium chartisolvens</name>
    <dbReference type="NCBI Taxonomy" id="1297424"/>
    <lineage>
        <taxon>Bacteria</taxon>
        <taxon>Bacillati</taxon>
        <taxon>Bacillota</taxon>
        <taxon>Clostridia</taxon>
        <taxon>Eubacteriales</taxon>
        <taxon>Oscillospiraceae</taxon>
        <taxon>Anaerobacterium</taxon>
    </lineage>
</organism>
<dbReference type="OrthoDB" id="1809211at2"/>
<dbReference type="EMBL" id="QPJT01000003">
    <property type="protein sequence ID" value="RCX19489.1"/>
    <property type="molecule type" value="Genomic_DNA"/>
</dbReference>
<sequence>MKNLKRYAAVAAAVAVLTTAGAVFAAEIKTPADIVSGLTGKSVESLNTERASVKTYGAIAKESGKLDDFKSQMLEQKKAILDQRVSEGKLTREKADEIYGAIKENMASCDGSGSSGIGKKYGAGFGNGAGCGAGKQAGGMGMGRGNMGKGMGFGRK</sequence>
<evidence type="ECO:0000256" key="2">
    <source>
        <dbReference type="SAM" id="SignalP"/>
    </source>
</evidence>
<keyword evidence="4" id="KW-1185">Reference proteome</keyword>
<feature type="chain" id="PRO_5017067063" evidence="2">
    <location>
        <begin position="26"/>
        <end position="156"/>
    </location>
</feature>
<evidence type="ECO:0000313" key="4">
    <source>
        <dbReference type="Proteomes" id="UP000253034"/>
    </source>
</evidence>
<accession>A0A369BD57</accession>
<dbReference type="InterPro" id="IPR024485">
    <property type="entry name" value="DUF2680"/>
</dbReference>
<comment type="caution">
    <text evidence="3">The sequence shown here is derived from an EMBL/GenBank/DDBJ whole genome shotgun (WGS) entry which is preliminary data.</text>
</comment>
<feature type="region of interest" description="Disordered" evidence="1">
    <location>
        <begin position="136"/>
        <end position="156"/>
    </location>
</feature>